<proteinExistence type="predicted"/>
<gene>
    <name evidence="2" type="ORF">M427DRAFT_152889</name>
</gene>
<feature type="region of interest" description="Disordered" evidence="1">
    <location>
        <begin position="78"/>
        <end position="154"/>
    </location>
</feature>
<accession>A0A139AQA1</accession>
<keyword evidence="3" id="KW-1185">Reference proteome</keyword>
<organism evidence="2 3">
    <name type="scientific">Gonapodya prolifera (strain JEL478)</name>
    <name type="common">Monoblepharis prolifera</name>
    <dbReference type="NCBI Taxonomy" id="1344416"/>
    <lineage>
        <taxon>Eukaryota</taxon>
        <taxon>Fungi</taxon>
        <taxon>Fungi incertae sedis</taxon>
        <taxon>Chytridiomycota</taxon>
        <taxon>Chytridiomycota incertae sedis</taxon>
        <taxon>Monoblepharidomycetes</taxon>
        <taxon>Monoblepharidales</taxon>
        <taxon>Gonapodyaceae</taxon>
        <taxon>Gonapodya</taxon>
    </lineage>
</organism>
<dbReference type="AlphaFoldDB" id="A0A139AQA1"/>
<feature type="non-terminal residue" evidence="2">
    <location>
        <position position="1"/>
    </location>
</feature>
<evidence type="ECO:0000313" key="3">
    <source>
        <dbReference type="Proteomes" id="UP000070544"/>
    </source>
</evidence>
<dbReference type="Proteomes" id="UP000070544">
    <property type="component" value="Unassembled WGS sequence"/>
</dbReference>
<sequence>RRSAKEGRYVGRDWSPLRGGVRKCRHRREGRLSCPRRLRLRLRVLTLLCLHQHVSHCPSTHSHVRSCPPIHSRVPNVPCADPPVHVPSTHDRPSTQSLPPHVHPPSTQLELLSPPTHCHPAPAPAKNESDPFPAPTSRRHRLPLLQHLALARDP</sequence>
<evidence type="ECO:0000256" key="1">
    <source>
        <dbReference type="SAM" id="MobiDB-lite"/>
    </source>
</evidence>
<protein>
    <submittedName>
        <fullName evidence="2">Uncharacterized protein</fullName>
    </submittedName>
</protein>
<reference evidence="2 3" key="1">
    <citation type="journal article" date="2015" name="Genome Biol. Evol.">
        <title>Phylogenomic analyses indicate that early fungi evolved digesting cell walls of algal ancestors of land plants.</title>
        <authorList>
            <person name="Chang Y."/>
            <person name="Wang S."/>
            <person name="Sekimoto S."/>
            <person name="Aerts A.L."/>
            <person name="Choi C."/>
            <person name="Clum A."/>
            <person name="LaButti K.M."/>
            <person name="Lindquist E.A."/>
            <person name="Yee Ngan C."/>
            <person name="Ohm R.A."/>
            <person name="Salamov A.A."/>
            <person name="Grigoriev I.V."/>
            <person name="Spatafora J.W."/>
            <person name="Berbee M.L."/>
        </authorList>
    </citation>
    <scope>NUCLEOTIDE SEQUENCE [LARGE SCALE GENOMIC DNA]</scope>
    <source>
        <strain evidence="2 3">JEL478</strain>
    </source>
</reference>
<evidence type="ECO:0000313" key="2">
    <source>
        <dbReference type="EMBL" id="KXS18937.1"/>
    </source>
</evidence>
<name>A0A139AQA1_GONPJ</name>
<dbReference type="EMBL" id="KQ965740">
    <property type="protein sequence ID" value="KXS18937.1"/>
    <property type="molecule type" value="Genomic_DNA"/>
</dbReference>